<dbReference type="InterPro" id="IPR027417">
    <property type="entry name" value="P-loop_NTPase"/>
</dbReference>
<dbReference type="HOGENOM" id="CLU_004585_5_10_7"/>
<evidence type="ECO:0000256" key="4">
    <source>
        <dbReference type="ARBA" id="ARBA00022806"/>
    </source>
</evidence>
<dbReference type="PROSITE" id="PS51198">
    <property type="entry name" value="UVRD_HELICASE_ATP_BIND"/>
    <property type="match status" value="1"/>
</dbReference>
<dbReference type="PROSITE" id="PS51217">
    <property type="entry name" value="UVRD_HELICASE_CTER"/>
    <property type="match status" value="1"/>
</dbReference>
<dbReference type="Pfam" id="PF13361">
    <property type="entry name" value="UvrD_C"/>
    <property type="match status" value="1"/>
</dbReference>
<evidence type="ECO:0000259" key="11">
    <source>
        <dbReference type="PROSITE" id="PS51198"/>
    </source>
</evidence>
<dbReference type="SUPFAM" id="SSF52540">
    <property type="entry name" value="P-loop containing nucleoside triphosphate hydrolases"/>
    <property type="match status" value="1"/>
</dbReference>
<sequence>MPQGSPESKRTHIDYQHELNPAQYEAVTLTEGPVLVIAGAGSGKTRTLVYRLAYLVEHGIPPWNILLLTFTRKASQEMLHRASQLINRPLHQVSGGTFHAVCHGWLRRYGARIGYDCGFTLLDRHDQGDLVRLLRDRLELKVSPGQFPRRQTIVEIFGALVNKNLDLETLLTREHPQFLTQAPALTALNRLYQRHKREHQLLDYDDLLLEGRRLLTEHEDLRLSLSEGYRYIMVDEYQDTNRLQAEIVKLLAFTHDNVMAVGDDSQSIYSFRGANFRNIMDFPSLFPGTRIIKLEENYRSTQPILDLTNTIIAQASEKYTKCLFTQKKQGPKPVLLEAGGENEQSQLVCQSLAELRKQGTSLRQMAVLFRSAYHSFDLEIELLRQQIPFMKFGGFKFMESAHIKDLLAHLRVAANPRDSLSWNRLLQLVPGIGKKSAQKFLTQLPQEGFSLQGALQWLTSQKGARAKAALQPLIELLEQLQSPDLAPATRLNMALSYYEPILKTHFDDYPKRLRDLEHLLTITARYGSLGDFLNDLTLEPPASMAEITAEPGEYLTLSTIHSAKGLEWDAVFIIWAAEGRFPSVYSQEREAELEEERRLMYVAATRARRYLYVMYPKVSYTKYLGTTFNAASRFVRDLPRSLLEPLKVEPRW</sequence>
<dbReference type="Gene3D" id="3.40.50.300">
    <property type="entry name" value="P-loop containing nucleotide triphosphate hydrolases"/>
    <property type="match status" value="2"/>
</dbReference>
<keyword evidence="3 10" id="KW-0378">Hydrolase</keyword>
<evidence type="ECO:0000313" key="13">
    <source>
        <dbReference type="EMBL" id="AEB09705.1"/>
    </source>
</evidence>
<comment type="similarity">
    <text evidence="1">Belongs to the helicase family. UvrD subfamily.</text>
</comment>
<evidence type="ECO:0000256" key="1">
    <source>
        <dbReference type="ARBA" id="ARBA00009922"/>
    </source>
</evidence>
<dbReference type="GO" id="GO:0005829">
    <property type="term" value="C:cytosol"/>
    <property type="evidence" value="ECO:0007669"/>
    <property type="project" value="TreeGrafter"/>
</dbReference>
<dbReference type="STRING" id="880072.Desac_1867"/>
<dbReference type="GO" id="GO:0043138">
    <property type="term" value="F:3'-5' DNA helicase activity"/>
    <property type="evidence" value="ECO:0007669"/>
    <property type="project" value="UniProtKB-EC"/>
</dbReference>
<protein>
    <recommendedName>
        <fullName evidence="8">DNA 3'-5' helicase</fullName>
        <ecNumber evidence="8">5.6.2.4</ecNumber>
    </recommendedName>
</protein>
<dbReference type="PANTHER" id="PTHR11070">
    <property type="entry name" value="UVRD / RECB / PCRA DNA HELICASE FAMILY MEMBER"/>
    <property type="match status" value="1"/>
</dbReference>
<evidence type="ECO:0000256" key="8">
    <source>
        <dbReference type="ARBA" id="ARBA00034808"/>
    </source>
</evidence>
<evidence type="ECO:0000256" key="6">
    <source>
        <dbReference type="ARBA" id="ARBA00023235"/>
    </source>
</evidence>
<keyword evidence="4 10" id="KW-0347">Helicase</keyword>
<evidence type="ECO:0000256" key="9">
    <source>
        <dbReference type="ARBA" id="ARBA00048988"/>
    </source>
</evidence>
<dbReference type="GO" id="GO:0003677">
    <property type="term" value="F:DNA binding"/>
    <property type="evidence" value="ECO:0007669"/>
    <property type="project" value="InterPro"/>
</dbReference>
<feature type="domain" description="UvrD-like helicase C-terminal" evidence="12">
    <location>
        <begin position="302"/>
        <end position="565"/>
    </location>
</feature>
<organism evidence="13 14">
    <name type="scientific">Desulfobacca acetoxidans (strain ATCC 700848 / DSM 11109 / ASRB2)</name>
    <dbReference type="NCBI Taxonomy" id="880072"/>
    <lineage>
        <taxon>Bacteria</taxon>
        <taxon>Pseudomonadati</taxon>
        <taxon>Thermodesulfobacteriota</taxon>
        <taxon>Desulfobaccia</taxon>
        <taxon>Desulfobaccales</taxon>
        <taxon>Desulfobaccaceae</taxon>
        <taxon>Desulfobacca</taxon>
    </lineage>
</organism>
<dbReference type="Pfam" id="PF00580">
    <property type="entry name" value="UvrD-helicase"/>
    <property type="match status" value="1"/>
</dbReference>
<dbReference type="eggNOG" id="COG0210">
    <property type="taxonomic scope" value="Bacteria"/>
</dbReference>
<feature type="binding site" evidence="10">
    <location>
        <begin position="38"/>
        <end position="45"/>
    </location>
    <ligand>
        <name>ATP</name>
        <dbReference type="ChEBI" id="CHEBI:30616"/>
    </ligand>
</feature>
<dbReference type="PANTHER" id="PTHR11070:SF3">
    <property type="entry name" value="DNA 3'-5' HELICASE"/>
    <property type="match status" value="1"/>
</dbReference>
<dbReference type="CDD" id="cd17932">
    <property type="entry name" value="DEXQc_UvrD"/>
    <property type="match status" value="1"/>
</dbReference>
<dbReference type="InterPro" id="IPR014016">
    <property type="entry name" value="UvrD-like_ATP-bd"/>
</dbReference>
<reference evidence="13 14" key="1">
    <citation type="journal article" date="2011" name="Stand. Genomic Sci.">
        <title>Complete genome sequence of the acetate-degrading sulfate reducer Desulfobacca acetoxidans type strain (ASRB2).</title>
        <authorList>
            <person name="Goker M."/>
            <person name="Teshima H."/>
            <person name="Lapidus A."/>
            <person name="Nolan M."/>
            <person name="Lucas S."/>
            <person name="Hammon N."/>
            <person name="Deshpande S."/>
            <person name="Cheng J.F."/>
            <person name="Tapia R."/>
            <person name="Han C."/>
            <person name="Goodwin L."/>
            <person name="Pitluck S."/>
            <person name="Huntemann M."/>
            <person name="Liolios K."/>
            <person name="Ivanova N."/>
            <person name="Pagani I."/>
            <person name="Mavromatis K."/>
            <person name="Ovchinikova G."/>
            <person name="Pati A."/>
            <person name="Chen A."/>
            <person name="Palaniappan K."/>
            <person name="Land M."/>
            <person name="Hauser L."/>
            <person name="Brambilla E.M."/>
            <person name="Rohde M."/>
            <person name="Spring S."/>
            <person name="Detter J.C."/>
            <person name="Woyke T."/>
            <person name="Bristow J."/>
            <person name="Eisen J.A."/>
            <person name="Markowitz V."/>
            <person name="Hugenholtz P."/>
            <person name="Kyrpides N.C."/>
            <person name="Klenk H.P."/>
        </authorList>
    </citation>
    <scope>NUCLEOTIDE SEQUENCE [LARGE SCALE GENOMIC DNA]</scope>
    <source>
        <strain evidence="14">ATCC 700848 / DSM 11109 / ASRB2</strain>
    </source>
</reference>
<dbReference type="Proteomes" id="UP000000483">
    <property type="component" value="Chromosome"/>
</dbReference>
<evidence type="ECO:0000259" key="12">
    <source>
        <dbReference type="PROSITE" id="PS51217"/>
    </source>
</evidence>
<name>F2NJQ0_DESAR</name>
<evidence type="ECO:0000256" key="3">
    <source>
        <dbReference type="ARBA" id="ARBA00022801"/>
    </source>
</evidence>
<evidence type="ECO:0000313" key="14">
    <source>
        <dbReference type="Proteomes" id="UP000000483"/>
    </source>
</evidence>
<evidence type="ECO:0000256" key="10">
    <source>
        <dbReference type="PROSITE-ProRule" id="PRU00560"/>
    </source>
</evidence>
<dbReference type="Gene3D" id="1.10.486.10">
    <property type="entry name" value="PCRA, domain 4"/>
    <property type="match status" value="1"/>
</dbReference>
<comment type="catalytic activity">
    <reaction evidence="7">
        <text>Couples ATP hydrolysis with the unwinding of duplex DNA by translocating in the 3'-5' direction.</text>
        <dbReference type="EC" id="5.6.2.4"/>
    </reaction>
</comment>
<gene>
    <name evidence="13" type="ordered locus">Desac_1867</name>
</gene>
<dbReference type="GO" id="GO:0005524">
    <property type="term" value="F:ATP binding"/>
    <property type="evidence" value="ECO:0007669"/>
    <property type="project" value="UniProtKB-UniRule"/>
</dbReference>
<comment type="catalytic activity">
    <reaction evidence="9">
        <text>ATP + H2O = ADP + phosphate + H(+)</text>
        <dbReference type="Rhea" id="RHEA:13065"/>
        <dbReference type="ChEBI" id="CHEBI:15377"/>
        <dbReference type="ChEBI" id="CHEBI:15378"/>
        <dbReference type="ChEBI" id="CHEBI:30616"/>
        <dbReference type="ChEBI" id="CHEBI:43474"/>
        <dbReference type="ChEBI" id="CHEBI:456216"/>
        <dbReference type="EC" id="5.6.2.4"/>
    </reaction>
</comment>
<evidence type="ECO:0000256" key="7">
    <source>
        <dbReference type="ARBA" id="ARBA00034617"/>
    </source>
</evidence>
<proteinExistence type="inferred from homology"/>
<dbReference type="GO" id="GO:0000725">
    <property type="term" value="P:recombinational repair"/>
    <property type="evidence" value="ECO:0007669"/>
    <property type="project" value="TreeGrafter"/>
</dbReference>
<reference evidence="14" key="2">
    <citation type="submission" date="2011-03" db="EMBL/GenBank/DDBJ databases">
        <title>The complete genome of Desulfobacca acetoxidans DSM 11109.</title>
        <authorList>
            <consortium name="US DOE Joint Genome Institute (JGI-PGF)"/>
            <person name="Lucas S."/>
            <person name="Copeland A."/>
            <person name="Lapidus A."/>
            <person name="Bruce D."/>
            <person name="Goodwin L."/>
            <person name="Pitluck S."/>
            <person name="Peters L."/>
            <person name="Kyrpides N."/>
            <person name="Mavromatis K."/>
            <person name="Ivanova N."/>
            <person name="Ovchinnikova G."/>
            <person name="Teshima H."/>
            <person name="Detter J.C."/>
            <person name="Han C."/>
            <person name="Land M."/>
            <person name="Hauser L."/>
            <person name="Markowitz V."/>
            <person name="Cheng J.-F."/>
            <person name="Hugenholtz P."/>
            <person name="Woyke T."/>
            <person name="Wu D."/>
            <person name="Spring S."/>
            <person name="Schueler E."/>
            <person name="Brambilla E."/>
            <person name="Klenk H.-P."/>
            <person name="Eisen J.A."/>
        </authorList>
    </citation>
    <scope>NUCLEOTIDE SEQUENCE [LARGE SCALE GENOMIC DNA]</scope>
    <source>
        <strain evidence="14">ATCC 700848 / DSM 11109 / ASRB2</strain>
    </source>
</reference>
<accession>F2NJQ0</accession>
<dbReference type="InterPro" id="IPR013986">
    <property type="entry name" value="DExx_box_DNA_helicase_dom_sf"/>
</dbReference>
<dbReference type="EC" id="5.6.2.4" evidence="8"/>
<dbReference type="GO" id="GO:0016887">
    <property type="term" value="F:ATP hydrolysis activity"/>
    <property type="evidence" value="ECO:0007669"/>
    <property type="project" value="RHEA"/>
</dbReference>
<keyword evidence="2 10" id="KW-0547">Nucleotide-binding</keyword>
<keyword evidence="6" id="KW-0413">Isomerase</keyword>
<dbReference type="InterPro" id="IPR000212">
    <property type="entry name" value="DNA_helicase_UvrD/REP"/>
</dbReference>
<feature type="domain" description="UvrD-like helicase ATP-binding" evidence="11">
    <location>
        <begin position="17"/>
        <end position="301"/>
    </location>
</feature>
<evidence type="ECO:0000256" key="5">
    <source>
        <dbReference type="ARBA" id="ARBA00022840"/>
    </source>
</evidence>
<keyword evidence="14" id="KW-1185">Reference proteome</keyword>
<evidence type="ECO:0000256" key="2">
    <source>
        <dbReference type="ARBA" id="ARBA00022741"/>
    </source>
</evidence>
<dbReference type="EMBL" id="CP002629">
    <property type="protein sequence ID" value="AEB09705.1"/>
    <property type="molecule type" value="Genomic_DNA"/>
</dbReference>
<dbReference type="KEGG" id="dao:Desac_1867"/>
<keyword evidence="5 10" id="KW-0067">ATP-binding</keyword>
<dbReference type="AlphaFoldDB" id="F2NJQ0"/>
<dbReference type="Gene3D" id="1.10.10.160">
    <property type="match status" value="1"/>
</dbReference>
<dbReference type="InterPro" id="IPR014017">
    <property type="entry name" value="DNA_helicase_UvrD-like_C"/>
</dbReference>